<keyword evidence="4" id="KW-1185">Reference proteome</keyword>
<dbReference type="Pfam" id="PF02470">
    <property type="entry name" value="MlaD"/>
    <property type="match status" value="1"/>
</dbReference>
<dbReference type="EMBL" id="JAPWIE010000001">
    <property type="protein sequence ID" value="MCZ4548483.1"/>
    <property type="molecule type" value="Genomic_DNA"/>
</dbReference>
<organism evidence="3 4">
    <name type="scientific">Gordonia rubripertincta</name>
    <name type="common">Rhodococcus corallinus</name>
    <dbReference type="NCBI Taxonomy" id="36822"/>
    <lineage>
        <taxon>Bacteria</taxon>
        <taxon>Bacillati</taxon>
        <taxon>Actinomycetota</taxon>
        <taxon>Actinomycetes</taxon>
        <taxon>Mycobacteriales</taxon>
        <taxon>Gordoniaceae</taxon>
        <taxon>Gordonia</taxon>
    </lineage>
</organism>
<evidence type="ECO:0000256" key="1">
    <source>
        <dbReference type="SAM" id="Phobius"/>
    </source>
</evidence>
<keyword evidence="1" id="KW-0812">Transmembrane</keyword>
<comment type="caution">
    <text evidence="3">The sequence shown here is derived from an EMBL/GenBank/DDBJ whole genome shotgun (WGS) entry which is preliminary data.</text>
</comment>
<proteinExistence type="predicted"/>
<keyword evidence="1" id="KW-1133">Transmembrane helix</keyword>
<accession>A0ABT4MNB9</accession>
<name>A0ABT4MNB9_GORRU</name>
<gene>
    <name evidence="3" type="ORF">O4213_00715</name>
</gene>
<evidence type="ECO:0000313" key="3">
    <source>
        <dbReference type="EMBL" id="MCZ4548483.1"/>
    </source>
</evidence>
<feature type="transmembrane region" description="Helical" evidence="1">
    <location>
        <begin position="21"/>
        <end position="43"/>
    </location>
</feature>
<sequence>MAVYSFQDFVRGDSRRQQHSLGIAGAIAIVAVILVVLIGAWVYPTVTAPSGTRVQFVVPALGPGVEPGTKVLLHGAEVGEVTEVSAENADSVTIAVVLQSASASLITDNVEVDFRPENYFGITAVNLAEAGDGIPVVDGQVIRRSAAPDFTMSTMLEQGSLVIDGTLTESMISSLDKVVQYADGLAPLIRTGIVVADSVARAQRELPSVLMNRMNDVLAEFPAFSREAAGALYSIYDSAYNRRPDGSIGVDDAFMDETDQALELAASDLFGKAGALLASHDSELTPLTQLLKSLSDPLPAIIGSGATIDKLITAVTQVESAFTGTQEQKTLQLRIVLDDLPGLAGPLTRSGAITSGGGNR</sequence>
<dbReference type="RefSeq" id="WP_301568930.1">
    <property type="nucleotide sequence ID" value="NZ_JAPWIE010000001.1"/>
</dbReference>
<protein>
    <submittedName>
        <fullName evidence="3">MlaD family protein</fullName>
    </submittedName>
</protein>
<feature type="domain" description="Mce/MlaD" evidence="2">
    <location>
        <begin position="64"/>
        <end position="128"/>
    </location>
</feature>
<dbReference type="Proteomes" id="UP001067235">
    <property type="component" value="Unassembled WGS sequence"/>
</dbReference>
<keyword evidence="1" id="KW-0472">Membrane</keyword>
<evidence type="ECO:0000259" key="2">
    <source>
        <dbReference type="Pfam" id="PF02470"/>
    </source>
</evidence>
<evidence type="ECO:0000313" key="4">
    <source>
        <dbReference type="Proteomes" id="UP001067235"/>
    </source>
</evidence>
<reference evidence="3" key="1">
    <citation type="submission" date="2022-12" db="EMBL/GenBank/DDBJ databases">
        <authorList>
            <person name="Krivoruchko A.V."/>
            <person name="Elkin A."/>
        </authorList>
    </citation>
    <scope>NUCLEOTIDE SEQUENCE</scope>
    <source>
        <strain evidence="3">IEGM 1388</strain>
    </source>
</reference>
<dbReference type="InterPro" id="IPR003399">
    <property type="entry name" value="Mce/MlaD"/>
</dbReference>